<protein>
    <submittedName>
        <fullName evidence="1">Type II toxin-antitoxin system RelE/ParE family toxin</fullName>
    </submittedName>
</protein>
<gene>
    <name evidence="1" type="ORF">RAS12_02620</name>
</gene>
<sequence>MKSFKRKNFARWQRSENLPDASLCEALQEMEHGLINADLGGSLYKKRIARAGGGKRDAYRALLSARIGSRYVFLHGFSKSAKDGISEDERRALQFAGRVFLELSAEGLSTAVRIGVLSEVSCGEQNH</sequence>
<evidence type="ECO:0000313" key="2">
    <source>
        <dbReference type="Proteomes" id="UP001234798"/>
    </source>
</evidence>
<reference evidence="1 2" key="1">
    <citation type="submission" date="2023-08" db="EMBL/GenBank/DDBJ databases">
        <title>Achromobacter seleniivolatilans sp. nov., isolated from seleniferous soil.</title>
        <authorList>
            <person name="Zhang S."/>
            <person name="Li K."/>
            <person name="Peng J."/>
            <person name="Zhao Q."/>
            <person name="Wang H."/>
            <person name="Guo Y."/>
        </authorList>
    </citation>
    <scope>NUCLEOTIDE SEQUENCE [LARGE SCALE GENOMIC DNA]</scope>
    <source>
        <strain evidence="1 2">R39</strain>
    </source>
</reference>
<evidence type="ECO:0000313" key="1">
    <source>
        <dbReference type="EMBL" id="WMD21281.1"/>
    </source>
</evidence>
<accession>A0ABY9M2Q0</accession>
<dbReference type="PIRSF" id="PIRSF018634">
    <property type="entry name" value="UCP018634"/>
    <property type="match status" value="1"/>
</dbReference>
<keyword evidence="2" id="KW-1185">Reference proteome</keyword>
<dbReference type="InterPro" id="IPR009387">
    <property type="entry name" value="HigB-2"/>
</dbReference>
<name>A0ABY9M2Q0_9BURK</name>
<organism evidence="1 2">
    <name type="scientific">Achromobacter seleniivolatilans</name>
    <dbReference type="NCBI Taxonomy" id="3047478"/>
    <lineage>
        <taxon>Bacteria</taxon>
        <taxon>Pseudomonadati</taxon>
        <taxon>Pseudomonadota</taxon>
        <taxon>Betaproteobacteria</taxon>
        <taxon>Burkholderiales</taxon>
        <taxon>Alcaligenaceae</taxon>
        <taxon>Achromobacter</taxon>
    </lineage>
</organism>
<dbReference type="EMBL" id="CP132976">
    <property type="protein sequence ID" value="WMD21281.1"/>
    <property type="molecule type" value="Genomic_DNA"/>
</dbReference>
<dbReference type="RefSeq" id="WP_306944946.1">
    <property type="nucleotide sequence ID" value="NZ_CP132976.1"/>
</dbReference>
<dbReference type="Pfam" id="PF06296">
    <property type="entry name" value="RelE"/>
    <property type="match status" value="1"/>
</dbReference>
<dbReference type="Proteomes" id="UP001234798">
    <property type="component" value="Chromosome"/>
</dbReference>
<proteinExistence type="predicted"/>